<dbReference type="SUPFAM" id="SSF161070">
    <property type="entry name" value="SNF-like"/>
    <property type="match status" value="1"/>
</dbReference>
<name>A0A4Y2W6N2_ARAVE</name>
<dbReference type="InterPro" id="IPR037272">
    <property type="entry name" value="SNS_sf"/>
</dbReference>
<dbReference type="Pfam" id="PF00209">
    <property type="entry name" value="SNF"/>
    <property type="match status" value="1"/>
</dbReference>
<dbReference type="OrthoDB" id="6417179at2759"/>
<evidence type="ECO:0000256" key="4">
    <source>
        <dbReference type="ARBA" id="ARBA00022692"/>
    </source>
</evidence>
<keyword evidence="6 8" id="KW-1133">Transmembrane helix</keyword>
<keyword evidence="4 8" id="KW-0812">Transmembrane</keyword>
<dbReference type="InterPro" id="IPR000175">
    <property type="entry name" value="Na/ntran_symport"/>
</dbReference>
<dbReference type="GO" id="GO:0005886">
    <property type="term" value="C:plasma membrane"/>
    <property type="evidence" value="ECO:0007669"/>
    <property type="project" value="TreeGrafter"/>
</dbReference>
<dbReference type="PANTHER" id="PTHR11616:SF38">
    <property type="entry name" value="SODIUM-DEPENDENT DOPAMINE TRANSPORTER"/>
    <property type="match status" value="1"/>
</dbReference>
<comment type="caution">
    <text evidence="9">The sequence shown here is derived from an EMBL/GenBank/DDBJ whole genome shotgun (WGS) entry which is preliminary data.</text>
</comment>
<organism evidence="9 10">
    <name type="scientific">Araneus ventricosus</name>
    <name type="common">Orbweaver spider</name>
    <name type="synonym">Epeira ventricosa</name>
    <dbReference type="NCBI Taxonomy" id="182803"/>
    <lineage>
        <taxon>Eukaryota</taxon>
        <taxon>Metazoa</taxon>
        <taxon>Ecdysozoa</taxon>
        <taxon>Arthropoda</taxon>
        <taxon>Chelicerata</taxon>
        <taxon>Arachnida</taxon>
        <taxon>Araneae</taxon>
        <taxon>Araneomorphae</taxon>
        <taxon>Entelegynae</taxon>
        <taxon>Araneoidea</taxon>
        <taxon>Araneidae</taxon>
        <taxon>Araneus</taxon>
    </lineage>
</organism>
<accession>A0A4Y2W6N2</accession>
<evidence type="ECO:0000256" key="5">
    <source>
        <dbReference type="ARBA" id="ARBA00022847"/>
    </source>
</evidence>
<evidence type="ECO:0000256" key="1">
    <source>
        <dbReference type="ARBA" id="ARBA00004141"/>
    </source>
</evidence>
<comment type="subcellular location">
    <subcellularLocation>
        <location evidence="1">Membrane</location>
        <topology evidence="1">Multi-pass membrane protein</topology>
    </subcellularLocation>
</comment>
<keyword evidence="3" id="KW-0813">Transport</keyword>
<feature type="transmembrane region" description="Helical" evidence="8">
    <location>
        <begin position="6"/>
        <end position="27"/>
    </location>
</feature>
<sequence>MHWFDSYAASISLLFSALLEAIGVAWFYGIERFSENIEEMIGHKPGLFWRLCWKFISPIFLIVSTLS</sequence>
<dbReference type="PRINTS" id="PR00176">
    <property type="entry name" value="NANEUSMPORT"/>
</dbReference>
<gene>
    <name evidence="9" type="ORF">AVEN_230257_1</name>
</gene>
<dbReference type="GO" id="GO:0035725">
    <property type="term" value="P:sodium ion transmembrane transport"/>
    <property type="evidence" value="ECO:0007669"/>
    <property type="project" value="TreeGrafter"/>
</dbReference>
<evidence type="ECO:0000313" key="9">
    <source>
        <dbReference type="EMBL" id="GBO33363.1"/>
    </source>
</evidence>
<evidence type="ECO:0000256" key="2">
    <source>
        <dbReference type="ARBA" id="ARBA00006459"/>
    </source>
</evidence>
<keyword evidence="7 8" id="KW-0472">Membrane</keyword>
<dbReference type="EMBL" id="BGPR01056917">
    <property type="protein sequence ID" value="GBO33363.1"/>
    <property type="molecule type" value="Genomic_DNA"/>
</dbReference>
<dbReference type="Proteomes" id="UP000499080">
    <property type="component" value="Unassembled WGS sequence"/>
</dbReference>
<protein>
    <recommendedName>
        <fullName evidence="11">Sodium-dependent noradrenaline transporter</fullName>
    </recommendedName>
</protein>
<evidence type="ECO:0000313" key="10">
    <source>
        <dbReference type="Proteomes" id="UP000499080"/>
    </source>
</evidence>
<evidence type="ECO:0008006" key="11">
    <source>
        <dbReference type="Google" id="ProtNLM"/>
    </source>
</evidence>
<dbReference type="GO" id="GO:0015293">
    <property type="term" value="F:symporter activity"/>
    <property type="evidence" value="ECO:0007669"/>
    <property type="project" value="UniProtKB-KW"/>
</dbReference>
<dbReference type="PANTHER" id="PTHR11616">
    <property type="entry name" value="SODIUM/CHLORIDE DEPENDENT TRANSPORTER"/>
    <property type="match status" value="1"/>
</dbReference>
<comment type="similarity">
    <text evidence="2">Belongs to the sodium:neurotransmitter symporter (SNF) (TC 2.A.22) family.</text>
</comment>
<evidence type="ECO:0000256" key="8">
    <source>
        <dbReference type="SAM" id="Phobius"/>
    </source>
</evidence>
<keyword evidence="10" id="KW-1185">Reference proteome</keyword>
<reference evidence="9 10" key="1">
    <citation type="journal article" date="2019" name="Sci. Rep.">
        <title>Orb-weaving spider Araneus ventricosus genome elucidates the spidroin gene catalogue.</title>
        <authorList>
            <person name="Kono N."/>
            <person name="Nakamura H."/>
            <person name="Ohtoshi R."/>
            <person name="Moran D.A.P."/>
            <person name="Shinohara A."/>
            <person name="Yoshida Y."/>
            <person name="Fujiwara M."/>
            <person name="Mori M."/>
            <person name="Tomita M."/>
            <person name="Arakawa K."/>
        </authorList>
    </citation>
    <scope>NUCLEOTIDE SEQUENCE [LARGE SCALE GENOMIC DNA]</scope>
</reference>
<evidence type="ECO:0000256" key="3">
    <source>
        <dbReference type="ARBA" id="ARBA00022448"/>
    </source>
</evidence>
<evidence type="ECO:0000256" key="6">
    <source>
        <dbReference type="ARBA" id="ARBA00022989"/>
    </source>
</evidence>
<proteinExistence type="inferred from homology"/>
<keyword evidence="5" id="KW-0769">Symport</keyword>
<dbReference type="PROSITE" id="PS50267">
    <property type="entry name" value="NA_NEUROTRAN_SYMP_3"/>
    <property type="match status" value="1"/>
</dbReference>
<evidence type="ECO:0000256" key="7">
    <source>
        <dbReference type="ARBA" id="ARBA00023136"/>
    </source>
</evidence>
<dbReference type="AlphaFoldDB" id="A0A4Y2W6N2"/>
<dbReference type="GO" id="GO:0006865">
    <property type="term" value="P:amino acid transport"/>
    <property type="evidence" value="ECO:0007669"/>
    <property type="project" value="TreeGrafter"/>
</dbReference>